<reference evidence="3" key="1">
    <citation type="submission" date="2022-03" db="EMBL/GenBank/DDBJ databases">
        <title>De novo assembled genomes of Belliella spp. (Cyclobacteriaceae) strains.</title>
        <authorList>
            <person name="Szabo A."/>
            <person name="Korponai K."/>
            <person name="Felfoldi T."/>
        </authorList>
    </citation>
    <scope>NUCLEOTIDE SEQUENCE</scope>
    <source>
        <strain evidence="3">DSM 107340</strain>
    </source>
</reference>
<evidence type="ECO:0000259" key="2">
    <source>
        <dbReference type="PROSITE" id="PS50110"/>
    </source>
</evidence>
<dbReference type="InterPro" id="IPR011006">
    <property type="entry name" value="CheY-like_superfamily"/>
</dbReference>
<dbReference type="InterPro" id="IPR001789">
    <property type="entry name" value="Sig_transdc_resp-reg_receiver"/>
</dbReference>
<evidence type="ECO:0000313" key="3">
    <source>
        <dbReference type="EMBL" id="MCH7396970.1"/>
    </source>
</evidence>
<dbReference type="Pfam" id="PF00072">
    <property type="entry name" value="Response_reg"/>
    <property type="match status" value="1"/>
</dbReference>
<evidence type="ECO:0000313" key="4">
    <source>
        <dbReference type="Proteomes" id="UP001165488"/>
    </source>
</evidence>
<feature type="modified residue" description="4-aspartylphosphate" evidence="1">
    <location>
        <position position="59"/>
    </location>
</feature>
<dbReference type="PANTHER" id="PTHR44520">
    <property type="entry name" value="RESPONSE REGULATOR RCP1-RELATED"/>
    <property type="match status" value="1"/>
</dbReference>
<keyword evidence="4" id="KW-1185">Reference proteome</keyword>
<comment type="caution">
    <text evidence="3">The sequence shown here is derived from an EMBL/GenBank/DDBJ whole genome shotgun (WGS) entry which is preliminary data.</text>
</comment>
<name>A0ABS9ULC6_9BACT</name>
<dbReference type="PROSITE" id="PS50110">
    <property type="entry name" value="RESPONSE_REGULATORY"/>
    <property type="match status" value="1"/>
</dbReference>
<dbReference type="InterPro" id="IPR052893">
    <property type="entry name" value="TCS_response_regulator"/>
</dbReference>
<dbReference type="SUPFAM" id="SSF52172">
    <property type="entry name" value="CheY-like"/>
    <property type="match status" value="1"/>
</dbReference>
<keyword evidence="1" id="KW-0597">Phosphoprotein</keyword>
<dbReference type="EMBL" id="JAKZGS010000002">
    <property type="protein sequence ID" value="MCH7396970.1"/>
    <property type="molecule type" value="Genomic_DNA"/>
</dbReference>
<dbReference type="Proteomes" id="UP001165488">
    <property type="component" value="Unassembled WGS sequence"/>
</dbReference>
<dbReference type="RefSeq" id="WP_241273484.1">
    <property type="nucleotide sequence ID" value="NZ_JAKZGS010000002.1"/>
</dbReference>
<dbReference type="Gene3D" id="3.40.50.2300">
    <property type="match status" value="1"/>
</dbReference>
<dbReference type="SMART" id="SM00448">
    <property type="entry name" value="REC"/>
    <property type="match status" value="1"/>
</dbReference>
<gene>
    <name evidence="3" type="ORF">MM236_03180</name>
</gene>
<protein>
    <submittedName>
        <fullName evidence="3">Response regulator</fullName>
    </submittedName>
</protein>
<dbReference type="PANTHER" id="PTHR44520:SF2">
    <property type="entry name" value="RESPONSE REGULATOR RCP1"/>
    <property type="match status" value="1"/>
</dbReference>
<accession>A0ABS9ULC6</accession>
<sequence>MKYEILIVDDEKIIIKLVKHLVIKSELHQDPKGFLGGIEALNYLSELEDTSITQIILLDINMPDFDGWDFLDLLEKTQIRIPYHVIIITSSINKSDKQKANLYKCVSGYLEKPVSMENMEEIKNLSRLSNFFEPQ</sequence>
<organism evidence="3 4">
    <name type="scientific">Belliella calami</name>
    <dbReference type="NCBI Taxonomy" id="2923436"/>
    <lineage>
        <taxon>Bacteria</taxon>
        <taxon>Pseudomonadati</taxon>
        <taxon>Bacteroidota</taxon>
        <taxon>Cytophagia</taxon>
        <taxon>Cytophagales</taxon>
        <taxon>Cyclobacteriaceae</taxon>
        <taxon>Belliella</taxon>
    </lineage>
</organism>
<proteinExistence type="predicted"/>
<evidence type="ECO:0000256" key="1">
    <source>
        <dbReference type="PROSITE-ProRule" id="PRU00169"/>
    </source>
</evidence>
<feature type="domain" description="Response regulatory" evidence="2">
    <location>
        <begin position="4"/>
        <end position="127"/>
    </location>
</feature>